<sequence>MPDLTVQQVLELRDILQSYNSHKDTYMDLYRKIVKKHYTTELNNLVNSEFNILDTELHVPKIPPLSVKPEDYTPMFQLSKLEEVYEATTANLSWL</sequence>
<dbReference type="Proteomes" id="UP001652661">
    <property type="component" value="Chromosome 3R"/>
</dbReference>
<dbReference type="RefSeq" id="XP_017026716.1">
    <property type="nucleotide sequence ID" value="XM_017171227.2"/>
</dbReference>
<organism evidence="1 2">
    <name type="scientific">Drosophila kikkawai</name>
    <name type="common">Fruit fly</name>
    <dbReference type="NCBI Taxonomy" id="30033"/>
    <lineage>
        <taxon>Eukaryota</taxon>
        <taxon>Metazoa</taxon>
        <taxon>Ecdysozoa</taxon>
        <taxon>Arthropoda</taxon>
        <taxon>Hexapoda</taxon>
        <taxon>Insecta</taxon>
        <taxon>Pterygota</taxon>
        <taxon>Neoptera</taxon>
        <taxon>Endopterygota</taxon>
        <taxon>Diptera</taxon>
        <taxon>Brachycera</taxon>
        <taxon>Muscomorpha</taxon>
        <taxon>Ephydroidea</taxon>
        <taxon>Drosophilidae</taxon>
        <taxon>Drosophila</taxon>
        <taxon>Sophophora</taxon>
    </lineage>
</organism>
<gene>
    <name evidence="2" type="primary">Kmn2</name>
</gene>
<proteinExistence type="predicted"/>
<name>A0A6P4IV38_DROKI</name>
<reference evidence="2" key="1">
    <citation type="submission" date="2025-08" db="UniProtKB">
        <authorList>
            <consortium name="RefSeq"/>
        </authorList>
    </citation>
    <scope>IDENTIFICATION</scope>
    <source>
        <strain evidence="2">14028-0561.14</strain>
        <tissue evidence="2">Whole fly</tissue>
    </source>
</reference>
<evidence type="ECO:0000313" key="1">
    <source>
        <dbReference type="Proteomes" id="UP001652661"/>
    </source>
</evidence>
<protein>
    <submittedName>
        <fullName evidence="2">Uncharacterized protein Kmn2</fullName>
    </submittedName>
</protein>
<accession>A0A6P4IV38</accession>
<evidence type="ECO:0000313" key="2">
    <source>
        <dbReference type="RefSeq" id="XP_017026716.1"/>
    </source>
</evidence>
<keyword evidence="1" id="KW-1185">Reference proteome</keyword>
<dbReference type="OrthoDB" id="7824174at2759"/>
<dbReference type="AlphaFoldDB" id="A0A6P4IV38"/>